<keyword evidence="3 6" id="KW-0689">Ribosomal protein</keyword>
<dbReference type="PANTHER" id="PTHR37799">
    <property type="entry name" value="37S RIBOSOMAL PROTEIN S25, MITOCHONDRIAL"/>
    <property type="match status" value="1"/>
</dbReference>
<dbReference type="PANTHER" id="PTHR37799:SF1">
    <property type="entry name" value="SMALL RIBOSOMAL SUBUNIT PROTEIN MS23"/>
    <property type="match status" value="1"/>
</dbReference>
<dbReference type="AlphaFoldDB" id="A0A1L7X3J6"/>
<feature type="compositionally biased region" description="Acidic residues" evidence="7">
    <location>
        <begin position="221"/>
        <end position="231"/>
    </location>
</feature>
<dbReference type="GO" id="GO:0003735">
    <property type="term" value="F:structural constituent of ribosome"/>
    <property type="evidence" value="ECO:0007669"/>
    <property type="project" value="UniProtKB-UniRule"/>
</dbReference>
<evidence type="ECO:0000256" key="7">
    <source>
        <dbReference type="SAM" id="MobiDB-lite"/>
    </source>
</evidence>
<dbReference type="InterPro" id="IPR059242">
    <property type="entry name" value="mS23_dom"/>
</dbReference>
<dbReference type="CDD" id="cd23701">
    <property type="entry name" value="At1g26750"/>
    <property type="match status" value="1"/>
</dbReference>
<evidence type="ECO:0000256" key="3">
    <source>
        <dbReference type="ARBA" id="ARBA00022980"/>
    </source>
</evidence>
<dbReference type="Proteomes" id="UP000184330">
    <property type="component" value="Unassembled WGS sequence"/>
</dbReference>
<keyword evidence="4 6" id="KW-0496">Mitochondrion</keyword>
<dbReference type="InterPro" id="IPR016939">
    <property type="entry name" value="Ribosomal_mS23_fun"/>
</dbReference>
<keyword evidence="9" id="KW-1185">Reference proteome</keyword>
<sequence length="241" mass="28216">MRGLNLKPSRVYQTASLLLESKSISQPPPWYKTIGSIPPGEIMTRTQPIQHRETNRRSRIRKPSKMFKPQLIEYEEDRLRNKFYADHPWELARPRIVLENDGRDGQRDDWSKIRQPCRSLNGESVVQRQLWLLNNVPDMNQNQAYDIARKEFYALRHEEEVERRVQKEEALWNGAYFGKGVLEIGMELEDKTYESWKDWAIKEVEAIDRQKDAAYTGIGTGEDEPEADPSMETEGVLEPVL</sequence>
<organism evidence="8 9">
    <name type="scientific">Phialocephala subalpina</name>
    <dbReference type="NCBI Taxonomy" id="576137"/>
    <lineage>
        <taxon>Eukaryota</taxon>
        <taxon>Fungi</taxon>
        <taxon>Dikarya</taxon>
        <taxon>Ascomycota</taxon>
        <taxon>Pezizomycotina</taxon>
        <taxon>Leotiomycetes</taxon>
        <taxon>Helotiales</taxon>
        <taxon>Mollisiaceae</taxon>
        <taxon>Phialocephala</taxon>
        <taxon>Phialocephala fortinii species complex</taxon>
    </lineage>
</organism>
<keyword evidence="5 6" id="KW-0687">Ribonucleoprotein</keyword>
<evidence type="ECO:0000313" key="8">
    <source>
        <dbReference type="EMBL" id="CZR59593.1"/>
    </source>
</evidence>
<feature type="region of interest" description="Disordered" evidence="7">
    <location>
        <begin position="213"/>
        <end position="241"/>
    </location>
</feature>
<protein>
    <recommendedName>
        <fullName evidence="6">37S ribosomal protein S25, mitochondrial</fullName>
    </recommendedName>
</protein>
<reference evidence="8 9" key="1">
    <citation type="submission" date="2016-03" db="EMBL/GenBank/DDBJ databases">
        <authorList>
            <person name="Ploux O."/>
        </authorList>
    </citation>
    <scope>NUCLEOTIDE SEQUENCE [LARGE SCALE GENOMIC DNA]</scope>
    <source>
        <strain evidence="8 9">UAMH 11012</strain>
    </source>
</reference>
<name>A0A1L7X3J6_9HELO</name>
<evidence type="ECO:0000313" key="9">
    <source>
        <dbReference type="Proteomes" id="UP000184330"/>
    </source>
</evidence>
<accession>A0A1L7X3J6</accession>
<comment type="subcellular location">
    <subcellularLocation>
        <location evidence="1 6">Mitochondrion</location>
    </subcellularLocation>
</comment>
<evidence type="ECO:0000256" key="2">
    <source>
        <dbReference type="ARBA" id="ARBA00009864"/>
    </source>
</evidence>
<comment type="subunit">
    <text evidence="6">Component of the mitochondrial small ribosomal subunit.</text>
</comment>
<dbReference type="STRING" id="576137.A0A1L7X3J6"/>
<evidence type="ECO:0000256" key="6">
    <source>
        <dbReference type="PIRNR" id="PIRNR029764"/>
    </source>
</evidence>
<gene>
    <name evidence="8" type="ORF">PAC_09487</name>
</gene>
<dbReference type="EMBL" id="FJOG01000014">
    <property type="protein sequence ID" value="CZR59593.1"/>
    <property type="molecule type" value="Genomic_DNA"/>
</dbReference>
<evidence type="ECO:0000256" key="5">
    <source>
        <dbReference type="ARBA" id="ARBA00023274"/>
    </source>
</evidence>
<comment type="similarity">
    <text evidence="2">Belongs to the mitochondrion-specific ribosomal protein mS23 family.</text>
</comment>
<dbReference type="Pfam" id="PF13741">
    <property type="entry name" value="MRP-S25"/>
    <property type="match status" value="1"/>
</dbReference>
<proteinExistence type="inferred from homology"/>
<evidence type="ECO:0000256" key="4">
    <source>
        <dbReference type="ARBA" id="ARBA00023128"/>
    </source>
</evidence>
<dbReference type="OrthoDB" id="5542239at2759"/>
<dbReference type="GO" id="GO:0005763">
    <property type="term" value="C:mitochondrial small ribosomal subunit"/>
    <property type="evidence" value="ECO:0007669"/>
    <property type="project" value="UniProtKB-UniRule"/>
</dbReference>
<evidence type="ECO:0000256" key="1">
    <source>
        <dbReference type="ARBA" id="ARBA00004173"/>
    </source>
</evidence>
<dbReference type="PIRSF" id="PIRSF029764">
    <property type="entry name" value="RSM25"/>
    <property type="match status" value="1"/>
</dbReference>